<proteinExistence type="predicted"/>
<dbReference type="EMBL" id="AVOT02058919">
    <property type="protein sequence ID" value="MBW0552677.1"/>
    <property type="molecule type" value="Genomic_DNA"/>
</dbReference>
<organism evidence="1 2">
    <name type="scientific">Austropuccinia psidii MF-1</name>
    <dbReference type="NCBI Taxonomy" id="1389203"/>
    <lineage>
        <taxon>Eukaryota</taxon>
        <taxon>Fungi</taxon>
        <taxon>Dikarya</taxon>
        <taxon>Basidiomycota</taxon>
        <taxon>Pucciniomycotina</taxon>
        <taxon>Pucciniomycetes</taxon>
        <taxon>Pucciniales</taxon>
        <taxon>Sphaerophragmiaceae</taxon>
        <taxon>Austropuccinia</taxon>
    </lineage>
</organism>
<evidence type="ECO:0000313" key="1">
    <source>
        <dbReference type="EMBL" id="MBW0552677.1"/>
    </source>
</evidence>
<dbReference type="AlphaFoldDB" id="A0A9Q3IZD7"/>
<evidence type="ECO:0000313" key="2">
    <source>
        <dbReference type="Proteomes" id="UP000765509"/>
    </source>
</evidence>
<dbReference type="Proteomes" id="UP000765509">
    <property type="component" value="Unassembled WGS sequence"/>
</dbReference>
<reference evidence="1" key="1">
    <citation type="submission" date="2021-03" db="EMBL/GenBank/DDBJ databases">
        <title>Draft genome sequence of rust myrtle Austropuccinia psidii MF-1, a brazilian biotype.</title>
        <authorList>
            <person name="Quecine M.C."/>
            <person name="Pachon D.M.R."/>
            <person name="Bonatelli M.L."/>
            <person name="Correr F.H."/>
            <person name="Franceschini L.M."/>
            <person name="Leite T.F."/>
            <person name="Margarido G.R.A."/>
            <person name="Almeida C.A."/>
            <person name="Ferrarezi J.A."/>
            <person name="Labate C.A."/>
        </authorList>
    </citation>
    <scope>NUCLEOTIDE SEQUENCE</scope>
    <source>
        <strain evidence="1">MF-1</strain>
    </source>
</reference>
<accession>A0A9Q3IZD7</accession>
<keyword evidence="2" id="KW-1185">Reference proteome</keyword>
<name>A0A9Q3IZD7_9BASI</name>
<protein>
    <submittedName>
        <fullName evidence="1">Uncharacterized protein</fullName>
    </submittedName>
</protein>
<gene>
    <name evidence="1" type="ORF">O181_092392</name>
</gene>
<comment type="caution">
    <text evidence="1">The sequence shown here is derived from an EMBL/GenBank/DDBJ whole genome shotgun (WGS) entry which is preliminary data.</text>
</comment>
<sequence>MLVGPKNLIIPPSSAHTLQLFTVTHESPKFALTTPNPIYQFGDPYFNSNVQQAEMRSRQGCFGEESLRLQGNQHFKSGCADHCHPGTANNHSLNVPTSM</sequence>